<evidence type="ECO:0000313" key="3">
    <source>
        <dbReference type="Proteomes" id="UP000623067"/>
    </source>
</evidence>
<dbReference type="EMBL" id="BMIH01000001">
    <property type="protein sequence ID" value="GGB22162.1"/>
    <property type="molecule type" value="Genomic_DNA"/>
</dbReference>
<gene>
    <name evidence="2" type="ORF">GCM10011380_09660</name>
</gene>
<reference evidence="2" key="2">
    <citation type="submission" date="2020-09" db="EMBL/GenBank/DDBJ databases">
        <authorList>
            <person name="Sun Q."/>
            <person name="Zhou Y."/>
        </authorList>
    </citation>
    <scope>NUCLEOTIDE SEQUENCE</scope>
    <source>
        <strain evidence="2">CGMCC 1.15330</strain>
    </source>
</reference>
<evidence type="ECO:0000256" key="1">
    <source>
        <dbReference type="SAM" id="Phobius"/>
    </source>
</evidence>
<accession>A0A916SYI1</accession>
<keyword evidence="1" id="KW-1133">Transmembrane helix</keyword>
<comment type="caution">
    <text evidence="2">The sequence shown here is derived from an EMBL/GenBank/DDBJ whole genome shotgun (WGS) entry which is preliminary data.</text>
</comment>
<reference evidence="2" key="1">
    <citation type="journal article" date="2014" name="Int. J. Syst. Evol. Microbiol.">
        <title>Complete genome sequence of Corynebacterium casei LMG S-19264T (=DSM 44701T), isolated from a smear-ripened cheese.</title>
        <authorList>
            <consortium name="US DOE Joint Genome Institute (JGI-PGF)"/>
            <person name="Walter F."/>
            <person name="Albersmeier A."/>
            <person name="Kalinowski J."/>
            <person name="Ruckert C."/>
        </authorList>
    </citation>
    <scope>NUCLEOTIDE SEQUENCE</scope>
    <source>
        <strain evidence="2">CGMCC 1.15330</strain>
    </source>
</reference>
<protein>
    <submittedName>
        <fullName evidence="2">Uncharacterized protein</fullName>
    </submittedName>
</protein>
<keyword evidence="1" id="KW-0812">Transmembrane</keyword>
<dbReference type="AlphaFoldDB" id="A0A916SYI1"/>
<name>A0A916SYI1_9SPHN</name>
<keyword evidence="3" id="KW-1185">Reference proteome</keyword>
<evidence type="ECO:0000313" key="2">
    <source>
        <dbReference type="EMBL" id="GGB22162.1"/>
    </source>
</evidence>
<keyword evidence="1" id="KW-0472">Membrane</keyword>
<feature type="transmembrane region" description="Helical" evidence="1">
    <location>
        <begin position="17"/>
        <end position="36"/>
    </location>
</feature>
<organism evidence="2 3">
    <name type="scientific">Sphingomonas metalli</name>
    <dbReference type="NCBI Taxonomy" id="1779358"/>
    <lineage>
        <taxon>Bacteria</taxon>
        <taxon>Pseudomonadati</taxon>
        <taxon>Pseudomonadota</taxon>
        <taxon>Alphaproteobacteria</taxon>
        <taxon>Sphingomonadales</taxon>
        <taxon>Sphingomonadaceae</taxon>
        <taxon>Sphingomonas</taxon>
    </lineage>
</organism>
<proteinExistence type="predicted"/>
<sequence length="39" mass="4584">MCAVEWKFDLDLDWLELQSALLVLMVLCVFAAVQAWRTR</sequence>
<dbReference type="Proteomes" id="UP000623067">
    <property type="component" value="Unassembled WGS sequence"/>
</dbReference>